<evidence type="ECO:0000256" key="2">
    <source>
        <dbReference type="ARBA" id="ARBA00004225"/>
    </source>
</evidence>
<feature type="transmembrane region" description="Helical" evidence="17">
    <location>
        <begin position="240"/>
        <end position="261"/>
    </location>
</feature>
<evidence type="ECO:0000256" key="6">
    <source>
        <dbReference type="ARBA" id="ARBA00022448"/>
    </source>
</evidence>
<dbReference type="GO" id="GO:0048039">
    <property type="term" value="F:ubiquinone binding"/>
    <property type="evidence" value="ECO:0007669"/>
    <property type="project" value="TreeGrafter"/>
</dbReference>
<feature type="domain" description="NADH:quinone oxidoreductase/Mrp antiporter transmembrane" evidence="18">
    <location>
        <begin position="102"/>
        <end position="379"/>
    </location>
</feature>
<keyword evidence="13 17" id="KW-0830">Ubiquinone</keyword>
<evidence type="ECO:0000256" key="11">
    <source>
        <dbReference type="ARBA" id="ARBA00022989"/>
    </source>
</evidence>
<dbReference type="EMBL" id="GU130250">
    <property type="protein sequence ID" value="ADA69733.1"/>
    <property type="molecule type" value="Genomic_DNA"/>
</dbReference>
<dbReference type="GeneID" id="9725959"/>
<feature type="transmembrane region" description="Helical" evidence="17">
    <location>
        <begin position="371"/>
        <end position="394"/>
    </location>
</feature>
<keyword evidence="6 17" id="KW-0813">Transport</keyword>
<dbReference type="AlphaFoldDB" id="E0XH13"/>
<evidence type="ECO:0000256" key="4">
    <source>
        <dbReference type="ARBA" id="ARBA00012944"/>
    </source>
</evidence>
<geneLocation type="mitochondrion" evidence="20"/>
<evidence type="ECO:0000256" key="5">
    <source>
        <dbReference type="ARBA" id="ARBA00021006"/>
    </source>
</evidence>
<dbReference type="GO" id="GO:0003954">
    <property type="term" value="F:NADH dehydrogenase activity"/>
    <property type="evidence" value="ECO:0007669"/>
    <property type="project" value="TreeGrafter"/>
</dbReference>
<evidence type="ECO:0000256" key="15">
    <source>
        <dbReference type="ARBA" id="ARBA00023136"/>
    </source>
</evidence>
<feature type="transmembrane region" description="Helical" evidence="17">
    <location>
        <begin position="268"/>
        <end position="287"/>
    </location>
</feature>
<organism evidence="20">
    <name type="scientific">Caprella mutica</name>
    <dbReference type="NCBI Taxonomy" id="380747"/>
    <lineage>
        <taxon>Eukaryota</taxon>
        <taxon>Metazoa</taxon>
        <taxon>Ecdysozoa</taxon>
        <taxon>Arthropoda</taxon>
        <taxon>Crustacea</taxon>
        <taxon>Multicrustacea</taxon>
        <taxon>Malacostraca</taxon>
        <taxon>Eumalacostraca</taxon>
        <taxon>Peracarida</taxon>
        <taxon>Amphipoda</taxon>
        <taxon>Senticaudata</taxon>
        <taxon>Corophiida</taxon>
        <taxon>Caprellidira</taxon>
        <taxon>Caprelloidea</taxon>
        <taxon>Caprellidae</taxon>
        <taxon>Caprella</taxon>
    </lineage>
</organism>
<feature type="transmembrane region" description="Helical" evidence="17">
    <location>
        <begin position="83"/>
        <end position="101"/>
    </location>
</feature>
<accession>E0XH13</accession>
<evidence type="ECO:0000259" key="19">
    <source>
        <dbReference type="Pfam" id="PF01059"/>
    </source>
</evidence>
<evidence type="ECO:0000256" key="3">
    <source>
        <dbReference type="ARBA" id="ARBA00009025"/>
    </source>
</evidence>
<dbReference type="PANTHER" id="PTHR43507:SF20">
    <property type="entry name" value="NADH-UBIQUINONE OXIDOREDUCTASE CHAIN 4"/>
    <property type="match status" value="1"/>
</dbReference>
<reference evidence="20" key="1">
    <citation type="journal article" date="2010" name="Mitochondrial DNA">
        <title>The mitochondrial genome of the Japanese skeleton shrimp Caprella mutica (Amphipoda: Caprellidea) reveals a unique gene order and shared apomorphic translocations with Gammaridea.</title>
        <authorList>
            <person name="Kilpert F."/>
            <person name="Podsiadlowski L."/>
        </authorList>
    </citation>
    <scope>NUCLEOTIDE SEQUENCE</scope>
</reference>
<feature type="transmembrane region" description="Helical" evidence="17">
    <location>
        <begin position="169"/>
        <end position="190"/>
    </location>
</feature>
<evidence type="ECO:0000256" key="12">
    <source>
        <dbReference type="ARBA" id="ARBA00023027"/>
    </source>
</evidence>
<evidence type="ECO:0000256" key="1">
    <source>
        <dbReference type="ARBA" id="ARBA00003257"/>
    </source>
</evidence>
<dbReference type="GO" id="GO:0008137">
    <property type="term" value="F:NADH dehydrogenase (ubiquinone) activity"/>
    <property type="evidence" value="ECO:0007669"/>
    <property type="project" value="UniProtKB-UniRule"/>
</dbReference>
<dbReference type="InterPro" id="IPR000260">
    <property type="entry name" value="NADH4_N"/>
</dbReference>
<comment type="catalytic activity">
    <reaction evidence="16 17">
        <text>a ubiquinone + NADH + 5 H(+)(in) = a ubiquinol + NAD(+) + 4 H(+)(out)</text>
        <dbReference type="Rhea" id="RHEA:29091"/>
        <dbReference type="Rhea" id="RHEA-COMP:9565"/>
        <dbReference type="Rhea" id="RHEA-COMP:9566"/>
        <dbReference type="ChEBI" id="CHEBI:15378"/>
        <dbReference type="ChEBI" id="CHEBI:16389"/>
        <dbReference type="ChEBI" id="CHEBI:17976"/>
        <dbReference type="ChEBI" id="CHEBI:57540"/>
        <dbReference type="ChEBI" id="CHEBI:57945"/>
        <dbReference type="EC" id="7.1.1.2"/>
    </reaction>
</comment>
<keyword evidence="12 17" id="KW-0520">NAD</keyword>
<comment type="function">
    <text evidence="17">Core subunit of the mitochondrial membrane respiratory chain NADH dehydrogenase (Complex I) which catalyzes electron transfer from NADH through the respiratory chain, using ubiquinone as an electron acceptor. Essential for the catalytic activity and assembly of complex I.</text>
</comment>
<feature type="transmembrane region" description="Helical" evidence="17">
    <location>
        <begin position="331"/>
        <end position="351"/>
    </location>
</feature>
<dbReference type="PANTHER" id="PTHR43507">
    <property type="entry name" value="NADH-UBIQUINONE OXIDOREDUCTASE CHAIN 4"/>
    <property type="match status" value="1"/>
</dbReference>
<dbReference type="RefSeq" id="YP_003875588.1">
    <property type="nucleotide sequence ID" value="NC_014492.1"/>
</dbReference>
<evidence type="ECO:0000256" key="10">
    <source>
        <dbReference type="ARBA" id="ARBA00022982"/>
    </source>
</evidence>
<keyword evidence="7 17" id="KW-0679">Respiratory chain</keyword>
<dbReference type="CTD" id="4538"/>
<keyword evidence="8 17" id="KW-0812">Transmembrane</keyword>
<gene>
    <name evidence="20" type="primary">ND4</name>
</gene>
<evidence type="ECO:0000259" key="18">
    <source>
        <dbReference type="Pfam" id="PF00361"/>
    </source>
</evidence>
<dbReference type="GO" id="GO:0015990">
    <property type="term" value="P:electron transport coupled proton transport"/>
    <property type="evidence" value="ECO:0007669"/>
    <property type="project" value="TreeGrafter"/>
</dbReference>
<feature type="transmembrane region" description="Helical" evidence="17">
    <location>
        <begin position="211"/>
        <end position="234"/>
    </location>
</feature>
<name>E0XH13_9CRUS</name>
<comment type="subcellular location">
    <subcellularLocation>
        <location evidence="2 17">Mitochondrion membrane</location>
        <topology evidence="2 17">Multi-pass membrane protein</topology>
    </subcellularLocation>
</comment>
<dbReference type="Pfam" id="PF00361">
    <property type="entry name" value="Proton_antipo_M"/>
    <property type="match status" value="1"/>
</dbReference>
<evidence type="ECO:0000313" key="20">
    <source>
        <dbReference type="EMBL" id="ADA69733.1"/>
    </source>
</evidence>
<evidence type="ECO:0000256" key="8">
    <source>
        <dbReference type="ARBA" id="ARBA00022692"/>
    </source>
</evidence>
<dbReference type="InterPro" id="IPR003918">
    <property type="entry name" value="NADH_UbQ_OxRdtase"/>
</dbReference>
<keyword evidence="10 17" id="KW-0249">Electron transport</keyword>
<evidence type="ECO:0000256" key="7">
    <source>
        <dbReference type="ARBA" id="ARBA00022660"/>
    </source>
</evidence>
<evidence type="ECO:0000256" key="14">
    <source>
        <dbReference type="ARBA" id="ARBA00023128"/>
    </source>
</evidence>
<feature type="domain" description="NADH:ubiquinone oxidoreductase chain 4 N-terminal" evidence="19">
    <location>
        <begin position="4"/>
        <end position="98"/>
    </location>
</feature>
<evidence type="ECO:0000256" key="9">
    <source>
        <dbReference type="ARBA" id="ARBA00022967"/>
    </source>
</evidence>
<dbReference type="EC" id="7.1.1.2" evidence="4 17"/>
<proteinExistence type="inferred from homology"/>
<evidence type="ECO:0000256" key="13">
    <source>
        <dbReference type="ARBA" id="ARBA00023075"/>
    </source>
</evidence>
<dbReference type="PRINTS" id="PR01437">
    <property type="entry name" value="NUOXDRDTASE4"/>
</dbReference>
<feature type="transmembrane region" description="Helical" evidence="17">
    <location>
        <begin position="299"/>
        <end position="319"/>
    </location>
</feature>
<dbReference type="Pfam" id="PF01059">
    <property type="entry name" value="Oxidored_q5_N"/>
    <property type="match status" value="1"/>
</dbReference>
<comment type="function">
    <text evidence="1">Core subunit of the mitochondrial membrane respiratory chain NADH dehydrogenase (Complex I) that is believed to belong to the minimal assembly required for catalysis. Complex I functions in the transfer of electrons from NADH to the respiratory chain. The immediate electron acceptor for the enzyme is believed to be ubiquinone.</text>
</comment>
<evidence type="ECO:0000256" key="16">
    <source>
        <dbReference type="ARBA" id="ARBA00049551"/>
    </source>
</evidence>
<feature type="transmembrane region" description="Helical" evidence="17">
    <location>
        <begin position="52"/>
        <end position="71"/>
    </location>
</feature>
<dbReference type="GO" id="GO:0042773">
    <property type="term" value="P:ATP synthesis coupled electron transport"/>
    <property type="evidence" value="ECO:0007669"/>
    <property type="project" value="InterPro"/>
</dbReference>
<feature type="transmembrane region" description="Helical" evidence="17">
    <location>
        <begin position="138"/>
        <end position="157"/>
    </location>
</feature>
<feature type="transmembrane region" description="Helical" evidence="17">
    <location>
        <begin position="415"/>
        <end position="438"/>
    </location>
</feature>
<dbReference type="GO" id="GO:0031966">
    <property type="term" value="C:mitochondrial membrane"/>
    <property type="evidence" value="ECO:0007669"/>
    <property type="project" value="UniProtKB-SubCell"/>
</dbReference>
<keyword evidence="11 17" id="KW-1133">Transmembrane helix</keyword>
<comment type="similarity">
    <text evidence="3 17">Belongs to the complex I subunit 4 family.</text>
</comment>
<keyword evidence="14 17" id="KW-0496">Mitochondrion</keyword>
<dbReference type="InterPro" id="IPR001750">
    <property type="entry name" value="ND/Mrp_TM"/>
</dbReference>
<evidence type="ECO:0000256" key="17">
    <source>
        <dbReference type="RuleBase" id="RU003297"/>
    </source>
</evidence>
<protein>
    <recommendedName>
        <fullName evidence="5 17">NADH-ubiquinone oxidoreductase chain 4</fullName>
        <ecNumber evidence="4 17">7.1.1.2</ecNumber>
    </recommendedName>
</protein>
<feature type="transmembrane region" description="Helical" evidence="17">
    <location>
        <begin position="12"/>
        <end position="32"/>
    </location>
</feature>
<keyword evidence="9" id="KW-1278">Translocase</keyword>
<feature type="transmembrane region" description="Helical" evidence="17">
    <location>
        <begin position="107"/>
        <end position="126"/>
    </location>
</feature>
<keyword evidence="15 17" id="KW-0472">Membrane</keyword>
<sequence>MLNMLLSMSCLSLFCSWDACLLVFFGYSFFYLAFSYESSLFKCSSFFEMDSISLSLVLLSLWVIVLSFMASQYIKNLKKSTKKFIFCLSFLGVFLVATFSFNNYMMFYIGFECSVLPVLFLVLGWGYQPERVSAGMYLLFYTMAASLPLLILVTSLISKSSMMFYCEGFYEISLYGVSCVFLLGAFLVKYPMYGVHLWLPKAHVEAPVSGSMILAGVLLKLGGYGMIRFLPLIATTPQKAFWSVMSLSLMGGVYMSLVCLAQMDMKSLIACSSVVHMSGCIASLLCFNDSGKNGCVMMMLAHGLCSSGLFYLTGLVYNLTGSRSFYINKGLLNVLPTLSLWWFLLIACNMACPPTVNLLSEIKMMMGLVNYSWAVSVPVALMVFFSCAYGIFLFSLSQHGKFLSSKQMFMSGDSFSYLTLMLHWLPLNLFILSVYFLVC</sequence>